<name>A0ABQ3KZR0_9ALTE</name>
<feature type="modified residue" description="N6-(pyridoxal phosphate)lysine" evidence="2">
    <location>
        <position position="37"/>
    </location>
</feature>
<comment type="function">
    <text evidence="2">Pyridoxal 5'-phosphate (PLP)-binding protein, which is involved in PLP homeostasis.</text>
</comment>
<dbReference type="InterPro" id="IPR029066">
    <property type="entry name" value="PLP-binding_barrel"/>
</dbReference>
<evidence type="ECO:0000256" key="2">
    <source>
        <dbReference type="HAMAP-Rule" id="MF_02087"/>
    </source>
</evidence>
<dbReference type="Gene3D" id="3.20.20.10">
    <property type="entry name" value="Alanine racemase"/>
    <property type="match status" value="1"/>
</dbReference>
<dbReference type="PROSITE" id="PS01211">
    <property type="entry name" value="UPF0001"/>
    <property type="match status" value="1"/>
</dbReference>
<dbReference type="EMBL" id="BNAO01000002">
    <property type="protein sequence ID" value="GHG63843.1"/>
    <property type="molecule type" value="Genomic_DNA"/>
</dbReference>
<protein>
    <recommendedName>
        <fullName evidence="2">Pyridoxal phosphate homeostasis protein</fullName>
        <shortName evidence="2">PLP homeostasis protein</shortName>
    </recommendedName>
</protein>
<evidence type="ECO:0000256" key="1">
    <source>
        <dbReference type="ARBA" id="ARBA00022898"/>
    </source>
</evidence>
<dbReference type="PANTHER" id="PTHR10146:SF14">
    <property type="entry name" value="PYRIDOXAL PHOSPHATE HOMEOSTASIS PROTEIN"/>
    <property type="match status" value="1"/>
</dbReference>
<dbReference type="PIRSF" id="PIRSF004848">
    <property type="entry name" value="YBL036c_PLPDEIII"/>
    <property type="match status" value="1"/>
</dbReference>
<dbReference type="PANTHER" id="PTHR10146">
    <property type="entry name" value="PROLINE SYNTHETASE CO-TRANSCRIBED BACTERIAL HOMOLOG PROTEIN"/>
    <property type="match status" value="1"/>
</dbReference>
<proteinExistence type="inferred from homology"/>
<dbReference type="InterPro" id="IPR001608">
    <property type="entry name" value="Ala_racemase_N"/>
</dbReference>
<dbReference type="NCBIfam" id="TIGR00044">
    <property type="entry name" value="YggS family pyridoxal phosphate-dependent enzyme"/>
    <property type="match status" value="1"/>
</dbReference>
<dbReference type="Proteomes" id="UP000659697">
    <property type="component" value="Unassembled WGS sequence"/>
</dbReference>
<evidence type="ECO:0000313" key="5">
    <source>
        <dbReference type="EMBL" id="GHG63843.1"/>
    </source>
</evidence>
<comment type="caution">
    <text evidence="5">The sequence shown here is derived from an EMBL/GenBank/DDBJ whole genome shotgun (WGS) entry which is preliminary data.</text>
</comment>
<organism evidence="5 6">
    <name type="scientific">Alishewanella longhuensis</name>
    <dbReference type="NCBI Taxonomy" id="1091037"/>
    <lineage>
        <taxon>Bacteria</taxon>
        <taxon>Pseudomonadati</taxon>
        <taxon>Pseudomonadota</taxon>
        <taxon>Gammaproteobacteria</taxon>
        <taxon>Alteromonadales</taxon>
        <taxon>Alteromonadaceae</taxon>
        <taxon>Alishewanella</taxon>
    </lineage>
</organism>
<evidence type="ECO:0000256" key="3">
    <source>
        <dbReference type="RuleBase" id="RU004514"/>
    </source>
</evidence>
<gene>
    <name evidence="5" type="ORF">GCM10010919_09910</name>
</gene>
<dbReference type="Pfam" id="PF01168">
    <property type="entry name" value="Ala_racemase_N"/>
    <property type="match status" value="1"/>
</dbReference>
<evidence type="ECO:0000313" key="6">
    <source>
        <dbReference type="Proteomes" id="UP000659697"/>
    </source>
</evidence>
<accession>A0ABQ3KZR0</accession>
<keyword evidence="6" id="KW-1185">Reference proteome</keyword>
<sequence>MMNNIAEQLAVAYQKLAKNCEQRPDSSVAVQLIAVSKTQPSAAIETAYRAGQRHFGENYPQELASKAITLTHLPELTWHFIGPLQSNKTRLVAEHANWVHSIDRLKIAQRLSEQRPAGLPDLQVLLQINISNEAAKSGIAAVEMLALAAAVNALPRLQLKGLMAIPAPGEQQKLAEDFAAMQQLSMQLQKHYPNASELSMGMSDDWPLALSYGATMIRLGTAIFGARNYDKHE</sequence>
<comment type="similarity">
    <text evidence="2 3">Belongs to the pyridoxal phosphate-binding protein YggS/PROSC family.</text>
</comment>
<dbReference type="SUPFAM" id="SSF51419">
    <property type="entry name" value="PLP-binding barrel"/>
    <property type="match status" value="1"/>
</dbReference>
<dbReference type="HAMAP" id="MF_02087">
    <property type="entry name" value="PLP_homeostasis"/>
    <property type="match status" value="1"/>
</dbReference>
<dbReference type="InterPro" id="IPR011078">
    <property type="entry name" value="PyrdxlP_homeostasis"/>
</dbReference>
<feature type="domain" description="Alanine racemase N-terminal" evidence="4">
    <location>
        <begin position="14"/>
        <end position="227"/>
    </location>
</feature>
<reference evidence="6" key="1">
    <citation type="journal article" date="2019" name="Int. J. Syst. Evol. Microbiol.">
        <title>The Global Catalogue of Microorganisms (GCM) 10K type strain sequencing project: providing services to taxonomists for standard genome sequencing and annotation.</title>
        <authorList>
            <consortium name="The Broad Institute Genomics Platform"/>
            <consortium name="The Broad Institute Genome Sequencing Center for Infectious Disease"/>
            <person name="Wu L."/>
            <person name="Ma J."/>
        </authorList>
    </citation>
    <scope>NUCLEOTIDE SEQUENCE [LARGE SCALE GENOMIC DNA]</scope>
    <source>
        <strain evidence="6">CGMCC 1.7003</strain>
    </source>
</reference>
<evidence type="ECO:0000259" key="4">
    <source>
        <dbReference type="Pfam" id="PF01168"/>
    </source>
</evidence>
<keyword evidence="1 2" id="KW-0663">Pyridoxal phosphate</keyword>